<dbReference type="SUPFAM" id="SSF69635">
    <property type="entry name" value="Type III secretory system chaperone-like"/>
    <property type="match status" value="1"/>
</dbReference>
<protein>
    <submittedName>
        <fullName evidence="1">Type III secretion system chaperone</fullName>
    </submittedName>
</protein>
<proteinExistence type="predicted"/>
<dbReference type="Gene3D" id="3.30.1460.10">
    <property type="match status" value="1"/>
</dbReference>
<dbReference type="InterPro" id="IPR010261">
    <property type="entry name" value="Tir_chaperone"/>
</dbReference>
<gene>
    <name evidence="1" type="ORF">E6O51_18430</name>
</gene>
<name>A0A4S4ADU1_9RHOO</name>
<organism evidence="1 2">
    <name type="scientific">Pseudothauera rhizosphaerae</name>
    <dbReference type="NCBI Taxonomy" id="2565932"/>
    <lineage>
        <taxon>Bacteria</taxon>
        <taxon>Pseudomonadati</taxon>
        <taxon>Pseudomonadota</taxon>
        <taxon>Betaproteobacteria</taxon>
        <taxon>Rhodocyclales</taxon>
        <taxon>Zoogloeaceae</taxon>
        <taxon>Pseudothauera</taxon>
    </lineage>
</organism>
<evidence type="ECO:0000313" key="1">
    <source>
        <dbReference type="EMBL" id="THF57274.1"/>
    </source>
</evidence>
<reference evidence="1 2" key="1">
    <citation type="submission" date="2019-04" db="EMBL/GenBank/DDBJ databases">
        <title>Azoarcus rhizosphaerae sp. nov. isolated from rhizosphere of Ficus religiosa.</title>
        <authorList>
            <person name="Lin S.-Y."/>
            <person name="Hameed A."/>
            <person name="Hsu Y.-H."/>
            <person name="Young C.-C."/>
        </authorList>
    </citation>
    <scope>NUCLEOTIDE SEQUENCE [LARGE SCALE GENOMIC DNA]</scope>
    <source>
        <strain evidence="1 2">CC-YHH848</strain>
    </source>
</reference>
<dbReference type="Pfam" id="PF05932">
    <property type="entry name" value="CesT"/>
    <property type="match status" value="1"/>
</dbReference>
<dbReference type="CDD" id="cd16364">
    <property type="entry name" value="T3SC_I-like"/>
    <property type="match status" value="1"/>
</dbReference>
<dbReference type="OrthoDB" id="8719930at2"/>
<dbReference type="AlphaFoldDB" id="A0A4S4ADU1"/>
<evidence type="ECO:0000313" key="2">
    <source>
        <dbReference type="Proteomes" id="UP000307956"/>
    </source>
</evidence>
<keyword evidence="2" id="KW-1185">Reference proteome</keyword>
<accession>A0A4S4ADU1</accession>
<dbReference type="RefSeq" id="WP_136386479.1">
    <property type="nucleotide sequence ID" value="NZ_SSOD01000018.1"/>
</dbReference>
<comment type="caution">
    <text evidence="1">The sequence shown here is derived from an EMBL/GenBank/DDBJ whole genome shotgun (WGS) entry which is preliminary data.</text>
</comment>
<sequence length="148" mass="15240">MNVREQAGALLRAVGGGLGLDLALDGDGACGLRIDDRLDLTLRVEAEPPALLAYAVAGTLPAEGREAVLRRLLAANHLWESSRGATWALNGDDVVLEKLIPLAGLEPETLAGELARFIDVARAEQEALAGAAFVPTLGGGLPPGMIAA</sequence>
<dbReference type="Proteomes" id="UP000307956">
    <property type="component" value="Unassembled WGS sequence"/>
</dbReference>
<dbReference type="EMBL" id="SSOD01000018">
    <property type="protein sequence ID" value="THF57274.1"/>
    <property type="molecule type" value="Genomic_DNA"/>
</dbReference>
<dbReference type="GO" id="GO:0030254">
    <property type="term" value="P:protein secretion by the type III secretion system"/>
    <property type="evidence" value="ECO:0007669"/>
    <property type="project" value="InterPro"/>
</dbReference>